<gene>
    <name evidence="1" type="ORF">MML48_7g00003687</name>
</gene>
<dbReference type="Proteomes" id="UP001056778">
    <property type="component" value="Chromosome 7"/>
</dbReference>
<proteinExistence type="predicted"/>
<sequence>MPRSKRRAPNEMSSTDEDRYSSKRIRNSNSSSRRFQRLDEPNTFSQKKCLAWFREYTSPDEPDVLGPEGMEKFCEDIGVEPENIVMLVLAYRMQARQMGFFTQEEWLKGLSELQCDSIQKLQGRLEQLRCMLNDQHTFKAIYRYAYDFARDKDQRSMDMETAKAMLQLLLGKHWALYTQFSQFLDQSKYKVISTINSRSITHYGNRKPRFVRGGNTIQYTDAATSARLSTNNDDLTATKREMQKLIRKMTSEEKSKRN</sequence>
<protein>
    <submittedName>
        <fullName evidence="1">Rp42 related</fullName>
    </submittedName>
</protein>
<evidence type="ECO:0000313" key="2">
    <source>
        <dbReference type="Proteomes" id="UP001056778"/>
    </source>
</evidence>
<name>A0ACB9SQ73_HOLOL</name>
<dbReference type="EMBL" id="CM043021">
    <property type="protein sequence ID" value="KAI4457439.1"/>
    <property type="molecule type" value="Genomic_DNA"/>
</dbReference>
<organism evidence="1 2">
    <name type="scientific">Holotrichia oblita</name>
    <name type="common">Chafer beetle</name>
    <dbReference type="NCBI Taxonomy" id="644536"/>
    <lineage>
        <taxon>Eukaryota</taxon>
        <taxon>Metazoa</taxon>
        <taxon>Ecdysozoa</taxon>
        <taxon>Arthropoda</taxon>
        <taxon>Hexapoda</taxon>
        <taxon>Insecta</taxon>
        <taxon>Pterygota</taxon>
        <taxon>Neoptera</taxon>
        <taxon>Endopterygota</taxon>
        <taxon>Coleoptera</taxon>
        <taxon>Polyphaga</taxon>
        <taxon>Scarabaeiformia</taxon>
        <taxon>Scarabaeidae</taxon>
        <taxon>Melolonthinae</taxon>
        <taxon>Holotrichia</taxon>
    </lineage>
</organism>
<reference evidence="1" key="1">
    <citation type="submission" date="2022-04" db="EMBL/GenBank/DDBJ databases">
        <title>Chromosome-scale genome assembly of Holotrichia oblita Faldermann.</title>
        <authorList>
            <person name="Rongchong L."/>
        </authorList>
    </citation>
    <scope>NUCLEOTIDE SEQUENCE</scope>
    <source>
        <strain evidence="1">81SQS9</strain>
    </source>
</reference>
<keyword evidence="2" id="KW-1185">Reference proteome</keyword>
<comment type="caution">
    <text evidence="1">The sequence shown here is derived from an EMBL/GenBank/DDBJ whole genome shotgun (WGS) entry which is preliminary data.</text>
</comment>
<evidence type="ECO:0000313" key="1">
    <source>
        <dbReference type="EMBL" id="KAI4457439.1"/>
    </source>
</evidence>
<accession>A0ACB9SQ73</accession>